<protein>
    <recommendedName>
        <fullName evidence="6 7">Tyrosinase copper-binding domain-containing protein</fullName>
    </recommendedName>
</protein>
<evidence type="ECO:0000256" key="2">
    <source>
        <dbReference type="ARBA" id="ARBA00009928"/>
    </source>
</evidence>
<proteinExistence type="inferred from homology"/>
<keyword evidence="5" id="KW-0186">Copper</keyword>
<dbReference type="PANTHER" id="PTHR11474">
    <property type="entry name" value="TYROSINASE FAMILY MEMBER"/>
    <property type="match status" value="1"/>
</dbReference>
<dbReference type="PRINTS" id="PR00092">
    <property type="entry name" value="TYROSINASE"/>
</dbReference>
<evidence type="ECO:0000313" key="9">
    <source>
        <dbReference type="Proteomes" id="UP001633002"/>
    </source>
</evidence>
<dbReference type="GO" id="GO:0046872">
    <property type="term" value="F:metal ion binding"/>
    <property type="evidence" value="ECO:0007669"/>
    <property type="project" value="UniProtKB-KW"/>
</dbReference>
<dbReference type="PANTHER" id="PTHR11474:SF76">
    <property type="entry name" value="SHKT DOMAIN-CONTAINING PROTEIN"/>
    <property type="match status" value="1"/>
</dbReference>
<dbReference type="EMBL" id="JBJQOH010000003">
    <property type="protein sequence ID" value="KAL3694757.1"/>
    <property type="molecule type" value="Genomic_DNA"/>
</dbReference>
<keyword evidence="9" id="KW-1185">Reference proteome</keyword>
<comment type="caution">
    <text evidence="8">The sequence shown here is derived from an EMBL/GenBank/DDBJ whole genome shotgun (WGS) entry which is preliminary data.</text>
</comment>
<dbReference type="GO" id="GO:0016491">
    <property type="term" value="F:oxidoreductase activity"/>
    <property type="evidence" value="ECO:0007669"/>
    <property type="project" value="UniProtKB-KW"/>
</dbReference>
<name>A0ABD3HTA8_9MARC</name>
<evidence type="ECO:0000256" key="5">
    <source>
        <dbReference type="ARBA" id="ARBA00023008"/>
    </source>
</evidence>
<dbReference type="InterPro" id="IPR022739">
    <property type="entry name" value="Polyphenol_oxidase_cen"/>
</dbReference>
<accession>A0ABD3HTA8</accession>
<comment type="similarity">
    <text evidence="2">Belongs to the tyrosinase family.</text>
</comment>
<keyword evidence="3" id="KW-0479">Metal-binding</keyword>
<dbReference type="Pfam" id="PF12142">
    <property type="entry name" value="PPO1_DWL"/>
    <property type="match status" value="1"/>
</dbReference>
<dbReference type="Gene3D" id="1.10.1280.10">
    <property type="entry name" value="Di-copper center containing domain from catechol oxidase"/>
    <property type="match status" value="1"/>
</dbReference>
<feature type="domain" description="Tyrosinase copper-binding" evidence="7">
    <location>
        <begin position="331"/>
        <end position="342"/>
    </location>
</feature>
<dbReference type="PROSITE" id="PS00497">
    <property type="entry name" value="TYROSINASE_1"/>
    <property type="match status" value="1"/>
</dbReference>
<organism evidence="8 9">
    <name type="scientific">Riccia sorocarpa</name>
    <dbReference type="NCBI Taxonomy" id="122646"/>
    <lineage>
        <taxon>Eukaryota</taxon>
        <taxon>Viridiplantae</taxon>
        <taxon>Streptophyta</taxon>
        <taxon>Embryophyta</taxon>
        <taxon>Marchantiophyta</taxon>
        <taxon>Marchantiopsida</taxon>
        <taxon>Marchantiidae</taxon>
        <taxon>Marchantiales</taxon>
        <taxon>Ricciaceae</taxon>
        <taxon>Riccia</taxon>
    </lineage>
</organism>
<evidence type="ECO:0000259" key="7">
    <source>
        <dbReference type="PROSITE" id="PS00498"/>
    </source>
</evidence>
<dbReference type="Proteomes" id="UP001633002">
    <property type="component" value="Unassembled WGS sequence"/>
</dbReference>
<dbReference type="AlphaFoldDB" id="A0ABD3HTA8"/>
<evidence type="ECO:0000313" key="8">
    <source>
        <dbReference type="EMBL" id="KAL3694757.1"/>
    </source>
</evidence>
<evidence type="ECO:0000259" key="6">
    <source>
        <dbReference type="PROSITE" id="PS00497"/>
    </source>
</evidence>
<dbReference type="Pfam" id="PF00264">
    <property type="entry name" value="Tyrosinase"/>
    <property type="match status" value="1"/>
</dbReference>
<comment type="cofactor">
    <cofactor evidence="1">
        <name>Cu(2+)</name>
        <dbReference type="ChEBI" id="CHEBI:29036"/>
    </cofactor>
</comment>
<reference evidence="8 9" key="1">
    <citation type="submission" date="2024-09" db="EMBL/GenBank/DDBJ databases">
        <title>Chromosome-scale assembly of Riccia sorocarpa.</title>
        <authorList>
            <person name="Paukszto L."/>
        </authorList>
    </citation>
    <scope>NUCLEOTIDE SEQUENCE [LARGE SCALE GENOMIC DNA]</scope>
    <source>
        <strain evidence="8">LP-2024</strain>
        <tissue evidence="8">Aerial parts of the thallus</tissue>
    </source>
</reference>
<keyword evidence="4" id="KW-0560">Oxidoreductase</keyword>
<evidence type="ECO:0000256" key="3">
    <source>
        <dbReference type="ARBA" id="ARBA00022723"/>
    </source>
</evidence>
<dbReference type="InterPro" id="IPR050316">
    <property type="entry name" value="Tyrosinase/Hemocyanin"/>
</dbReference>
<sequence>MDITTWALQLRFNFLIQLTAYVVLFISVMQSGISGVQGAPVRITLQTLQNCRNGSSFNMTTSCCPAPDVDLNVPVVDFVPKRHGVCRVRKALQCLSGEELRIYTEKLTTAYEIMRNLPASDPRSLMQQGRIHCAYCTGSFTHDGLSAAAYFTIDIHFNWLFLPWHRTFVYFHERILRKLLNDESFSLHFWNFDNGADATNSTQVETEGCFKPGHFVPRIYNNNSTSTFDSNRSNRTLVPNIVADLSIPGSEFFPVIPVRSADEAVPRNREAMQIGMERGTIPRDFFGVTFKYGDVRNLNTTGAGSLEFQPHSSMHLWIGGGVMLPATAAFDPIFYMFHANFDRLWHIWMETGDNRKLQPTDPDWLDAEFLFWDENQVLRRVKLRDTLSIGDLGYSYEKVNDAFWMEDARIIASLASERRRRAFQL</sequence>
<evidence type="ECO:0000256" key="1">
    <source>
        <dbReference type="ARBA" id="ARBA00001973"/>
    </source>
</evidence>
<feature type="domain" description="Tyrosinase copper-binding" evidence="6">
    <location>
        <begin position="156"/>
        <end position="173"/>
    </location>
</feature>
<gene>
    <name evidence="8" type="ORF">R1sor_008408</name>
</gene>
<dbReference type="InterPro" id="IPR008922">
    <property type="entry name" value="Di-copper_centre_dom_sf"/>
</dbReference>
<evidence type="ECO:0000256" key="4">
    <source>
        <dbReference type="ARBA" id="ARBA00023002"/>
    </source>
</evidence>
<dbReference type="SUPFAM" id="SSF48056">
    <property type="entry name" value="Di-copper centre-containing domain"/>
    <property type="match status" value="1"/>
</dbReference>
<dbReference type="InterPro" id="IPR002227">
    <property type="entry name" value="Tyrosinase_Cu-bd"/>
</dbReference>
<dbReference type="PROSITE" id="PS00498">
    <property type="entry name" value="TYROSINASE_2"/>
    <property type="match status" value="1"/>
</dbReference>